<feature type="transmembrane region" description="Helical" evidence="5">
    <location>
        <begin position="73"/>
        <end position="95"/>
    </location>
</feature>
<dbReference type="InterPro" id="IPR013717">
    <property type="entry name" value="PIG-P"/>
</dbReference>
<evidence type="ECO:0000256" key="4">
    <source>
        <dbReference type="ARBA" id="ARBA00023136"/>
    </source>
</evidence>
<evidence type="ECO:0000256" key="2">
    <source>
        <dbReference type="ARBA" id="ARBA00022692"/>
    </source>
</evidence>
<feature type="transmembrane region" description="Helical" evidence="5">
    <location>
        <begin position="31"/>
        <end position="53"/>
    </location>
</feature>
<dbReference type="PANTHER" id="PTHR46346">
    <property type="entry name" value="PHOSPHATIDYLINOSITOL N-ACETYLGLUCOSAMINYLTRANSFERASE SUBUNIT P"/>
    <property type="match status" value="1"/>
</dbReference>
<sequence>MDDHTEPTSPKSPVAQYPPYPGLHRSRAPEYYGFVAWTATAIAFALYLLWALLPDSWIQATGVTWYPSREWAILIPAWSIVLALLTYFTYFALAISAQPAFHDIRAFTDSRGYIPHVDKAGENPYLRLLEPQAIPEIYDMPIGLVNRILYDEQRQ</sequence>
<dbReference type="EMBL" id="KV425884">
    <property type="protein sequence ID" value="KZW03341.1"/>
    <property type="molecule type" value="Genomic_DNA"/>
</dbReference>
<evidence type="ECO:0000256" key="5">
    <source>
        <dbReference type="SAM" id="Phobius"/>
    </source>
</evidence>
<dbReference type="STRING" id="1314781.A0A165QAW7"/>
<dbReference type="GO" id="GO:0005783">
    <property type="term" value="C:endoplasmic reticulum"/>
    <property type="evidence" value="ECO:0007669"/>
    <property type="project" value="TreeGrafter"/>
</dbReference>
<dbReference type="PANTHER" id="PTHR46346:SF1">
    <property type="entry name" value="PHOSPHATIDYLINOSITOL N-ACETYLGLUCOSAMINYLTRANSFERASE SUBUNIT P"/>
    <property type="match status" value="1"/>
</dbReference>
<keyword evidence="3 5" id="KW-1133">Transmembrane helix</keyword>
<name>A0A165QAW7_EXIGL</name>
<keyword evidence="2 5" id="KW-0812">Transmembrane</keyword>
<dbReference type="AlphaFoldDB" id="A0A165QAW7"/>
<organism evidence="7 8">
    <name type="scientific">Exidia glandulosa HHB12029</name>
    <dbReference type="NCBI Taxonomy" id="1314781"/>
    <lineage>
        <taxon>Eukaryota</taxon>
        <taxon>Fungi</taxon>
        <taxon>Dikarya</taxon>
        <taxon>Basidiomycota</taxon>
        <taxon>Agaricomycotina</taxon>
        <taxon>Agaricomycetes</taxon>
        <taxon>Auriculariales</taxon>
        <taxon>Exidiaceae</taxon>
        <taxon>Exidia</taxon>
    </lineage>
</organism>
<evidence type="ECO:0000259" key="6">
    <source>
        <dbReference type="Pfam" id="PF08510"/>
    </source>
</evidence>
<gene>
    <name evidence="7" type="ORF">EXIGLDRAFT_759206</name>
</gene>
<keyword evidence="4 5" id="KW-0472">Membrane</keyword>
<comment type="subcellular location">
    <subcellularLocation>
        <location evidence="1">Membrane</location>
        <topology evidence="1">Multi-pass membrane protein</topology>
    </subcellularLocation>
</comment>
<evidence type="ECO:0000313" key="8">
    <source>
        <dbReference type="Proteomes" id="UP000077266"/>
    </source>
</evidence>
<accession>A0A165QAW7</accession>
<keyword evidence="8" id="KW-1185">Reference proteome</keyword>
<dbReference type="GO" id="GO:0006506">
    <property type="term" value="P:GPI anchor biosynthetic process"/>
    <property type="evidence" value="ECO:0007669"/>
    <property type="project" value="TreeGrafter"/>
</dbReference>
<feature type="domain" description="PIG-P" evidence="6">
    <location>
        <begin position="30"/>
        <end position="150"/>
    </location>
</feature>
<protein>
    <submittedName>
        <fullName evidence="7">PIG-P protein</fullName>
    </submittedName>
</protein>
<evidence type="ECO:0000256" key="1">
    <source>
        <dbReference type="ARBA" id="ARBA00004141"/>
    </source>
</evidence>
<evidence type="ECO:0000256" key="3">
    <source>
        <dbReference type="ARBA" id="ARBA00022989"/>
    </source>
</evidence>
<dbReference type="Pfam" id="PF08510">
    <property type="entry name" value="PIG-P"/>
    <property type="match status" value="1"/>
</dbReference>
<evidence type="ECO:0000313" key="7">
    <source>
        <dbReference type="EMBL" id="KZW03341.1"/>
    </source>
</evidence>
<dbReference type="GO" id="GO:0016020">
    <property type="term" value="C:membrane"/>
    <property type="evidence" value="ECO:0007669"/>
    <property type="project" value="UniProtKB-SubCell"/>
</dbReference>
<dbReference type="InterPro" id="IPR052263">
    <property type="entry name" value="GPI_Anchor_Biosynth"/>
</dbReference>
<dbReference type="InParanoid" id="A0A165QAW7"/>
<reference evidence="7 8" key="1">
    <citation type="journal article" date="2016" name="Mol. Biol. Evol.">
        <title>Comparative Genomics of Early-Diverging Mushroom-Forming Fungi Provides Insights into the Origins of Lignocellulose Decay Capabilities.</title>
        <authorList>
            <person name="Nagy L.G."/>
            <person name="Riley R."/>
            <person name="Tritt A."/>
            <person name="Adam C."/>
            <person name="Daum C."/>
            <person name="Floudas D."/>
            <person name="Sun H."/>
            <person name="Yadav J.S."/>
            <person name="Pangilinan J."/>
            <person name="Larsson K.H."/>
            <person name="Matsuura K."/>
            <person name="Barry K."/>
            <person name="Labutti K."/>
            <person name="Kuo R."/>
            <person name="Ohm R.A."/>
            <person name="Bhattacharya S.S."/>
            <person name="Shirouzu T."/>
            <person name="Yoshinaga Y."/>
            <person name="Martin F.M."/>
            <person name="Grigoriev I.V."/>
            <person name="Hibbett D.S."/>
        </authorList>
    </citation>
    <scope>NUCLEOTIDE SEQUENCE [LARGE SCALE GENOMIC DNA]</scope>
    <source>
        <strain evidence="7 8">HHB12029</strain>
    </source>
</reference>
<dbReference type="Proteomes" id="UP000077266">
    <property type="component" value="Unassembled WGS sequence"/>
</dbReference>
<dbReference type="OrthoDB" id="690928at2759"/>
<proteinExistence type="predicted"/>